<gene>
    <name evidence="7" type="ORF">CLG96_18270</name>
</gene>
<protein>
    <submittedName>
        <fullName evidence="7">(2Fe-2S)-binding protein</fullName>
    </submittedName>
</protein>
<dbReference type="PROSITE" id="PS51085">
    <property type="entry name" value="2FE2S_FER_2"/>
    <property type="match status" value="1"/>
</dbReference>
<dbReference type="PROSITE" id="PS00197">
    <property type="entry name" value="2FE2S_FER_1"/>
    <property type="match status" value="1"/>
</dbReference>
<dbReference type="InterPro" id="IPR001041">
    <property type="entry name" value="2Fe-2S_ferredoxin-type"/>
</dbReference>
<keyword evidence="3" id="KW-0560">Oxidoreductase</keyword>
<dbReference type="Gene3D" id="3.10.20.30">
    <property type="match status" value="1"/>
</dbReference>
<organism evidence="7 8">
    <name type="scientific">Sphingomonas oleivorans</name>
    <dbReference type="NCBI Taxonomy" id="1735121"/>
    <lineage>
        <taxon>Bacteria</taxon>
        <taxon>Pseudomonadati</taxon>
        <taxon>Pseudomonadota</taxon>
        <taxon>Alphaproteobacteria</taxon>
        <taxon>Sphingomonadales</taxon>
        <taxon>Sphingomonadaceae</taxon>
        <taxon>Sphingomonas</taxon>
    </lineage>
</organism>
<dbReference type="PANTHER" id="PTHR44379:SF6">
    <property type="entry name" value="BLR6046 PROTEIN"/>
    <property type="match status" value="1"/>
</dbReference>
<dbReference type="InterPro" id="IPR012675">
    <property type="entry name" value="Beta-grasp_dom_sf"/>
</dbReference>
<evidence type="ECO:0000313" key="8">
    <source>
        <dbReference type="Proteomes" id="UP000244162"/>
    </source>
</evidence>
<dbReference type="PANTHER" id="PTHR44379">
    <property type="entry name" value="OXIDOREDUCTASE WITH IRON-SULFUR SUBUNIT"/>
    <property type="match status" value="1"/>
</dbReference>
<dbReference type="InterPro" id="IPR036884">
    <property type="entry name" value="2Fe-2S-bd_dom_sf"/>
</dbReference>
<sequence>MTIRINVNGAEHVVDAEPDTPLLYVLRGDLRLNGAKYGCGLGQCGACTVQLDGKAIFSCVTPLAAVGTRKVRTIEGLGSVDRMNALQSAFAAEQAAQCGYCSAGMIMRAQALLDAIPQPDEAQIRRHMQTNLCRCGTHMRILRAVLRAAGLPVDGHSA</sequence>
<evidence type="ECO:0000256" key="4">
    <source>
        <dbReference type="ARBA" id="ARBA00023004"/>
    </source>
</evidence>
<comment type="caution">
    <text evidence="7">The sequence shown here is derived from an EMBL/GenBank/DDBJ whole genome shotgun (WGS) entry which is preliminary data.</text>
</comment>
<keyword evidence="4" id="KW-0408">Iron</keyword>
<dbReference type="GO" id="GO:0016491">
    <property type="term" value="F:oxidoreductase activity"/>
    <property type="evidence" value="ECO:0007669"/>
    <property type="project" value="UniProtKB-KW"/>
</dbReference>
<dbReference type="SUPFAM" id="SSF47741">
    <property type="entry name" value="CO dehydrogenase ISP C-domain like"/>
    <property type="match status" value="1"/>
</dbReference>
<keyword evidence="5" id="KW-0411">Iron-sulfur</keyword>
<feature type="domain" description="2Fe-2S ferredoxin-type" evidence="6">
    <location>
        <begin position="1"/>
        <end position="77"/>
    </location>
</feature>
<keyword evidence="8" id="KW-1185">Reference proteome</keyword>
<dbReference type="AlphaFoldDB" id="A0A2T5FTT4"/>
<evidence type="ECO:0000256" key="3">
    <source>
        <dbReference type="ARBA" id="ARBA00023002"/>
    </source>
</evidence>
<dbReference type="SUPFAM" id="SSF54292">
    <property type="entry name" value="2Fe-2S ferredoxin-like"/>
    <property type="match status" value="1"/>
</dbReference>
<evidence type="ECO:0000313" key="7">
    <source>
        <dbReference type="EMBL" id="PTQ07479.1"/>
    </source>
</evidence>
<dbReference type="GO" id="GO:0051537">
    <property type="term" value="F:2 iron, 2 sulfur cluster binding"/>
    <property type="evidence" value="ECO:0007669"/>
    <property type="project" value="UniProtKB-KW"/>
</dbReference>
<dbReference type="EMBL" id="NWBU01000018">
    <property type="protein sequence ID" value="PTQ07479.1"/>
    <property type="molecule type" value="Genomic_DNA"/>
</dbReference>
<dbReference type="OrthoDB" id="9792018at2"/>
<name>A0A2T5FTT4_9SPHN</name>
<dbReference type="InterPro" id="IPR002888">
    <property type="entry name" value="2Fe-2S-bd"/>
</dbReference>
<dbReference type="InterPro" id="IPR051452">
    <property type="entry name" value="Diverse_Oxidoreductases"/>
</dbReference>
<dbReference type="Pfam" id="PF00111">
    <property type="entry name" value="Fer2"/>
    <property type="match status" value="1"/>
</dbReference>
<dbReference type="Pfam" id="PF01799">
    <property type="entry name" value="Fer2_2"/>
    <property type="match status" value="1"/>
</dbReference>
<evidence type="ECO:0000256" key="2">
    <source>
        <dbReference type="ARBA" id="ARBA00022723"/>
    </source>
</evidence>
<proteinExistence type="predicted"/>
<dbReference type="InterPro" id="IPR006058">
    <property type="entry name" value="2Fe2S_fd_BS"/>
</dbReference>
<evidence type="ECO:0000259" key="6">
    <source>
        <dbReference type="PROSITE" id="PS51085"/>
    </source>
</evidence>
<dbReference type="GO" id="GO:0046872">
    <property type="term" value="F:metal ion binding"/>
    <property type="evidence" value="ECO:0007669"/>
    <property type="project" value="UniProtKB-KW"/>
</dbReference>
<evidence type="ECO:0000256" key="1">
    <source>
        <dbReference type="ARBA" id="ARBA00022714"/>
    </source>
</evidence>
<keyword evidence="2" id="KW-0479">Metal-binding</keyword>
<reference evidence="7 8" key="1">
    <citation type="submission" date="2017-09" db="EMBL/GenBank/DDBJ databases">
        <title>Sphingomonas panjinensis sp.nov., isolated from oil-contaminated soil.</title>
        <authorList>
            <person name="Wang L."/>
            <person name="Chen L."/>
        </authorList>
    </citation>
    <scope>NUCLEOTIDE SEQUENCE [LARGE SCALE GENOMIC DNA]</scope>
    <source>
        <strain evidence="7 8">FW-11</strain>
    </source>
</reference>
<keyword evidence="1" id="KW-0001">2Fe-2S</keyword>
<dbReference type="RefSeq" id="WP_107970260.1">
    <property type="nucleotide sequence ID" value="NZ_NWBU01000018.1"/>
</dbReference>
<dbReference type="Gene3D" id="1.10.150.120">
    <property type="entry name" value="[2Fe-2S]-binding domain"/>
    <property type="match status" value="1"/>
</dbReference>
<dbReference type="CDD" id="cd00207">
    <property type="entry name" value="fer2"/>
    <property type="match status" value="1"/>
</dbReference>
<dbReference type="Proteomes" id="UP000244162">
    <property type="component" value="Unassembled WGS sequence"/>
</dbReference>
<dbReference type="InterPro" id="IPR036010">
    <property type="entry name" value="2Fe-2S_ferredoxin-like_sf"/>
</dbReference>
<evidence type="ECO:0000256" key="5">
    <source>
        <dbReference type="ARBA" id="ARBA00023014"/>
    </source>
</evidence>
<accession>A0A2T5FTT4</accession>